<dbReference type="CDD" id="cd07010">
    <property type="entry name" value="cupin_PMI_type_I_N_bac"/>
    <property type="match status" value="1"/>
</dbReference>
<reference evidence="12" key="1">
    <citation type="submission" date="2022-12" db="EMBL/GenBank/DDBJ databases">
        <title>Draft Genome Sequences of Bacillus licheniformis and Bacillus paralicheniformis strains isolated from Irish skim milk powders.</title>
        <authorList>
            <person name="Lourenco A."/>
            <person name="Li F."/>
            <person name="Geraldine D."/>
            <person name="Tobin J.T."/>
            <person name="Butler F."/>
            <person name="Jordan K."/>
            <person name="Obrien T."/>
        </authorList>
    </citation>
    <scope>NUCLEOTIDE SEQUENCE</scope>
    <source>
        <strain evidence="12">3370</strain>
    </source>
</reference>
<evidence type="ECO:0000256" key="2">
    <source>
        <dbReference type="ARBA" id="ARBA00010772"/>
    </source>
</evidence>
<dbReference type="InterPro" id="IPR046457">
    <property type="entry name" value="PMI_typeI_cat"/>
</dbReference>
<dbReference type="AlphaFoldDB" id="A0AAW6KBN4"/>
<feature type="binding site" evidence="8">
    <location>
        <position position="115"/>
    </location>
    <ligand>
        <name>Zn(2+)</name>
        <dbReference type="ChEBI" id="CHEBI:29105"/>
    </ligand>
</feature>
<dbReference type="PANTHER" id="PTHR42742">
    <property type="entry name" value="TRANSCRIPTIONAL REPRESSOR MPRA"/>
    <property type="match status" value="1"/>
</dbReference>
<feature type="binding site" evidence="8">
    <location>
        <position position="97"/>
    </location>
    <ligand>
        <name>Zn(2+)</name>
        <dbReference type="ChEBI" id="CHEBI:29105"/>
    </ligand>
</feature>
<protein>
    <recommendedName>
        <fullName evidence="3 7">Mannose-6-phosphate isomerase</fullName>
        <ecNumber evidence="3 7">5.3.1.8</ecNumber>
    </recommendedName>
</protein>
<evidence type="ECO:0000313" key="13">
    <source>
        <dbReference type="Proteomes" id="UP001216709"/>
    </source>
</evidence>
<evidence type="ECO:0000256" key="1">
    <source>
        <dbReference type="ARBA" id="ARBA00000757"/>
    </source>
</evidence>
<accession>A0AAW6KBN4</accession>
<comment type="caution">
    <text evidence="12">The sequence shown here is derived from an EMBL/GenBank/DDBJ whole genome shotgun (WGS) entry which is preliminary data.</text>
</comment>
<keyword evidence="6 7" id="KW-0413">Isomerase</keyword>
<dbReference type="GO" id="GO:0004476">
    <property type="term" value="F:mannose-6-phosphate isomerase activity"/>
    <property type="evidence" value="ECO:0007669"/>
    <property type="project" value="UniProtKB-UniRule"/>
</dbReference>
<comment type="catalytic activity">
    <reaction evidence="1 7">
        <text>D-mannose 6-phosphate = D-fructose 6-phosphate</text>
        <dbReference type="Rhea" id="RHEA:12356"/>
        <dbReference type="ChEBI" id="CHEBI:58735"/>
        <dbReference type="ChEBI" id="CHEBI:61527"/>
        <dbReference type="EC" id="5.3.1.8"/>
    </reaction>
</comment>
<keyword evidence="5 7" id="KW-0862">Zinc</keyword>
<dbReference type="EMBL" id="JARAFO010000006">
    <property type="protein sequence ID" value="MDE1451418.1"/>
    <property type="molecule type" value="Genomic_DNA"/>
</dbReference>
<keyword evidence="4 7" id="KW-0479">Metal-binding</keyword>
<evidence type="ECO:0000256" key="9">
    <source>
        <dbReference type="PIRSR" id="PIRSR036894-2"/>
    </source>
</evidence>
<dbReference type="InterPro" id="IPR014628">
    <property type="entry name" value="Man6P_isomerase_Firm_short"/>
</dbReference>
<feature type="active site" evidence="9">
    <location>
        <position position="192"/>
    </location>
</feature>
<dbReference type="InterPro" id="IPR051804">
    <property type="entry name" value="Carb_Metab_Reg_Kinase/Isom"/>
</dbReference>
<dbReference type="PIRSF" id="PIRSF036894">
    <property type="entry name" value="PMI_Firm_short"/>
    <property type="match status" value="1"/>
</dbReference>
<dbReference type="EC" id="5.3.1.8" evidence="3 7"/>
<evidence type="ECO:0000256" key="6">
    <source>
        <dbReference type="ARBA" id="ARBA00023235"/>
    </source>
</evidence>
<comment type="cofactor">
    <cofactor evidence="8">
        <name>Zn(2+)</name>
        <dbReference type="ChEBI" id="CHEBI:29105"/>
    </cofactor>
    <text evidence="8">Binds 1 zinc ion per subunit.</text>
</comment>
<feature type="domain" description="Mannose-6-phosphate isomerase cupin" evidence="11">
    <location>
        <begin position="241"/>
        <end position="315"/>
    </location>
</feature>
<organism evidence="12 13">
    <name type="scientific">Bacillus paralicheniformis</name>
    <dbReference type="NCBI Taxonomy" id="1648923"/>
    <lineage>
        <taxon>Bacteria</taxon>
        <taxon>Bacillati</taxon>
        <taxon>Bacillota</taxon>
        <taxon>Bacilli</taxon>
        <taxon>Bacillales</taxon>
        <taxon>Bacillaceae</taxon>
        <taxon>Bacillus</taxon>
    </lineage>
</organism>
<dbReference type="GO" id="GO:0008270">
    <property type="term" value="F:zinc ion binding"/>
    <property type="evidence" value="ECO:0007669"/>
    <property type="project" value="UniProtKB-UniRule"/>
</dbReference>
<gene>
    <name evidence="12" type="primary">manA</name>
    <name evidence="12" type="ORF">PVN32_04415</name>
</gene>
<dbReference type="Proteomes" id="UP001216709">
    <property type="component" value="Unassembled WGS sequence"/>
</dbReference>
<dbReference type="InterPro" id="IPR014710">
    <property type="entry name" value="RmlC-like_jellyroll"/>
</dbReference>
<evidence type="ECO:0000256" key="5">
    <source>
        <dbReference type="ARBA" id="ARBA00022833"/>
    </source>
</evidence>
<dbReference type="FunFam" id="2.60.120.10:FF:000070">
    <property type="entry name" value="Mannose-6-phosphate isomerase"/>
    <property type="match status" value="1"/>
</dbReference>
<proteinExistence type="inferred from homology"/>
<dbReference type="PANTHER" id="PTHR42742:SF3">
    <property type="entry name" value="FRUCTOKINASE"/>
    <property type="match status" value="1"/>
</dbReference>
<dbReference type="InterPro" id="IPR011051">
    <property type="entry name" value="RmlC_Cupin_sf"/>
</dbReference>
<feature type="domain" description="Phosphomannose isomerase type I catalytic" evidence="10">
    <location>
        <begin position="8"/>
        <end position="106"/>
    </location>
</feature>
<dbReference type="InterPro" id="IPR001250">
    <property type="entry name" value="Man6P_Isoase-1"/>
</dbReference>
<name>A0AAW6KBN4_9BACI</name>
<evidence type="ECO:0000259" key="10">
    <source>
        <dbReference type="Pfam" id="PF20511"/>
    </source>
</evidence>
<evidence type="ECO:0000313" key="12">
    <source>
        <dbReference type="EMBL" id="MDE1451418.1"/>
    </source>
</evidence>
<evidence type="ECO:0000256" key="7">
    <source>
        <dbReference type="PIRNR" id="PIRNR036894"/>
    </source>
</evidence>
<dbReference type="Pfam" id="PF21621">
    <property type="entry name" value="MPI_cupin_dom"/>
    <property type="match status" value="1"/>
</dbReference>
<sequence length="319" mass="35939">MMTEPLFFEPVFKERIWGGTALASFGYEIPSEQTGECWAFAAHQNGQSVVKNGMYKGLTLSELWNEHRHLFGHIKGDRFPLLTKILDADQDLSVQVHPNDEYAKLHENGELGKTECWYIIDCKEDAEIIYGHHAKTREELVSMIEHGKWNELLRRVKVKPGDFFYVPSGTVHAIGKGILILETQQNSDTTYRLYDYDRKDAEGNLRELHLQKSIEVIDVPSSPGHEDVRYETSGNVKTAALIECPYFSVAKWDVKGSACFKQDKPFLLVSVIEGEGQINASCGNDFSFKKGDHMLLPAGFGEFTIAGRAECIVSSLSNE</sequence>
<evidence type="ECO:0000256" key="8">
    <source>
        <dbReference type="PIRSR" id="PIRSR036894-1"/>
    </source>
</evidence>
<comment type="similarity">
    <text evidence="2 7">Belongs to the mannose-6-phosphate isomerase type 1 family.</text>
</comment>
<dbReference type="Pfam" id="PF20511">
    <property type="entry name" value="PMI_typeI_cat"/>
    <property type="match status" value="1"/>
</dbReference>
<dbReference type="SUPFAM" id="SSF51182">
    <property type="entry name" value="RmlC-like cupins"/>
    <property type="match status" value="1"/>
</dbReference>
<feature type="binding site" evidence="8">
    <location>
        <position position="172"/>
    </location>
    <ligand>
        <name>Zn(2+)</name>
        <dbReference type="ChEBI" id="CHEBI:29105"/>
    </ligand>
</feature>
<evidence type="ECO:0000259" key="11">
    <source>
        <dbReference type="Pfam" id="PF21621"/>
    </source>
</evidence>
<evidence type="ECO:0000256" key="4">
    <source>
        <dbReference type="ARBA" id="ARBA00022723"/>
    </source>
</evidence>
<evidence type="ECO:0000256" key="3">
    <source>
        <dbReference type="ARBA" id="ARBA00011956"/>
    </source>
</evidence>
<dbReference type="NCBIfam" id="TIGR00218">
    <property type="entry name" value="manA"/>
    <property type="match status" value="2"/>
</dbReference>
<dbReference type="InterPro" id="IPR049071">
    <property type="entry name" value="MPI_cupin_dom"/>
</dbReference>
<dbReference type="RefSeq" id="WP_145645519.1">
    <property type="nucleotide sequence ID" value="NZ_JARAFO010000006.1"/>
</dbReference>
<dbReference type="Gene3D" id="2.60.120.10">
    <property type="entry name" value="Jelly Rolls"/>
    <property type="match status" value="2"/>
</dbReference>
<dbReference type="GO" id="GO:0005975">
    <property type="term" value="P:carbohydrate metabolic process"/>
    <property type="evidence" value="ECO:0007669"/>
    <property type="project" value="UniProtKB-UniRule"/>
</dbReference>